<dbReference type="SUPFAM" id="SSF54001">
    <property type="entry name" value="Cysteine proteinases"/>
    <property type="match status" value="1"/>
</dbReference>
<dbReference type="NCBIfam" id="NF007458">
    <property type="entry name" value="PRK10030.1"/>
    <property type="match status" value="1"/>
</dbReference>
<proteinExistence type="predicted"/>
<organism evidence="1 2">
    <name type="scientific">Brumimicrobium aurantiacum</name>
    <dbReference type="NCBI Taxonomy" id="1737063"/>
    <lineage>
        <taxon>Bacteria</taxon>
        <taxon>Pseudomonadati</taxon>
        <taxon>Bacteroidota</taxon>
        <taxon>Flavobacteriia</taxon>
        <taxon>Flavobacteriales</taxon>
        <taxon>Crocinitomicaceae</taxon>
        <taxon>Brumimicrobium</taxon>
    </lineage>
</organism>
<dbReference type="EMBL" id="QURB01000006">
    <property type="protein sequence ID" value="RFC53909.1"/>
    <property type="molecule type" value="Genomic_DNA"/>
</dbReference>
<gene>
    <name evidence="1" type="ORF">DXU93_10195</name>
</gene>
<name>A0A3E1EWI0_9FLAO</name>
<evidence type="ECO:0000313" key="1">
    <source>
        <dbReference type="EMBL" id="RFC53909.1"/>
    </source>
</evidence>
<dbReference type="AlphaFoldDB" id="A0A3E1EWI0"/>
<evidence type="ECO:0000313" key="2">
    <source>
        <dbReference type="Proteomes" id="UP000257127"/>
    </source>
</evidence>
<reference evidence="1 2" key="1">
    <citation type="submission" date="2018-08" db="EMBL/GenBank/DDBJ databases">
        <title>The draft genome squence of Brumimicrobium sp. N62.</title>
        <authorList>
            <person name="Du Z.-J."/>
            <person name="Luo H.-R."/>
        </authorList>
    </citation>
    <scope>NUCLEOTIDE SEQUENCE [LARGE SCALE GENOMIC DNA]</scope>
    <source>
        <strain evidence="1 2">N62</strain>
    </source>
</reference>
<sequence length="222" mass="25548">MNYKFLKLVFILALIQYGCESTNATSEVKSNSLALDQYQQKSSFQEGDLIFQSSKSRQSKAIQLATDSKYSHMGMIYEEEGNLFVFEAVQPVKITPLSKWIKRGENGDFVLKRLKNANEILTDSVLDKMKRFGEQFIGKPYDIHFEWTDDKIYCSELVWKIYREVTGIEIGELEKLSDFDLSSDEVKTIMNKRYGNEVPLNEKVISPVAMFESDKLVTVTTD</sequence>
<dbReference type="Pfam" id="PF05708">
    <property type="entry name" value="Peptidase_C92"/>
    <property type="match status" value="1"/>
</dbReference>
<dbReference type="OrthoDB" id="195541at2"/>
<dbReference type="InterPro" id="IPR038765">
    <property type="entry name" value="Papain-like_cys_pep_sf"/>
</dbReference>
<dbReference type="Proteomes" id="UP000257127">
    <property type="component" value="Unassembled WGS sequence"/>
</dbReference>
<protein>
    <submittedName>
        <fullName evidence="1">YiiX family permuted papain-like enzyme</fullName>
    </submittedName>
</protein>
<keyword evidence="2" id="KW-1185">Reference proteome</keyword>
<dbReference type="RefSeq" id="WP_116881190.1">
    <property type="nucleotide sequence ID" value="NZ_QURB01000006.1"/>
</dbReference>
<comment type="caution">
    <text evidence="1">The sequence shown here is derived from an EMBL/GenBank/DDBJ whole genome shotgun (WGS) entry which is preliminary data.</text>
</comment>
<dbReference type="InterPro" id="IPR024453">
    <property type="entry name" value="Peptidase_C92"/>
</dbReference>
<accession>A0A3E1EWI0</accession>
<dbReference type="Gene3D" id="3.90.1720.10">
    <property type="entry name" value="endopeptidase domain like (from Nostoc punctiforme)"/>
    <property type="match status" value="1"/>
</dbReference>